<feature type="chain" id="PRO_5040758290" evidence="1">
    <location>
        <begin position="27"/>
        <end position="233"/>
    </location>
</feature>
<keyword evidence="1" id="KW-0732">Signal</keyword>
<gene>
    <name evidence="3" type="ORF">KK488_17445</name>
</gene>
<name>A0A9X1DEI5_9SPHN</name>
<dbReference type="EMBL" id="JAHGAW010000012">
    <property type="protein sequence ID" value="MBT2188740.1"/>
    <property type="molecule type" value="Genomic_DNA"/>
</dbReference>
<proteinExistence type="predicted"/>
<evidence type="ECO:0000313" key="3">
    <source>
        <dbReference type="EMBL" id="MBT2188740.1"/>
    </source>
</evidence>
<evidence type="ECO:0000313" key="4">
    <source>
        <dbReference type="Proteomes" id="UP001138757"/>
    </source>
</evidence>
<evidence type="ECO:0000256" key="1">
    <source>
        <dbReference type="SAM" id="SignalP"/>
    </source>
</evidence>
<accession>A0A9X1DEI5</accession>
<comment type="caution">
    <text evidence="3">The sequence shown here is derived from an EMBL/GenBank/DDBJ whole genome shotgun (WGS) entry which is preliminary data.</text>
</comment>
<organism evidence="3 4">
    <name type="scientific">Sphingobium nicotianae</name>
    <dbReference type="NCBI Taxonomy" id="2782607"/>
    <lineage>
        <taxon>Bacteria</taxon>
        <taxon>Pseudomonadati</taxon>
        <taxon>Pseudomonadota</taxon>
        <taxon>Alphaproteobacteria</taxon>
        <taxon>Sphingomonadales</taxon>
        <taxon>Sphingomonadaceae</taxon>
        <taxon>Sphingobium</taxon>
    </lineage>
</organism>
<keyword evidence="4" id="KW-1185">Reference proteome</keyword>
<feature type="signal peptide" evidence="1">
    <location>
        <begin position="1"/>
        <end position="26"/>
    </location>
</feature>
<dbReference type="RefSeq" id="WP_214624990.1">
    <property type="nucleotide sequence ID" value="NZ_JAHGAW010000012.1"/>
</dbReference>
<dbReference type="Proteomes" id="UP001138757">
    <property type="component" value="Unassembled WGS sequence"/>
</dbReference>
<dbReference type="InterPro" id="IPR009683">
    <property type="entry name" value="Extensin-like_C"/>
</dbReference>
<protein>
    <submittedName>
        <fullName evidence="3">Extensin family protein</fullName>
    </submittedName>
</protein>
<evidence type="ECO:0000259" key="2">
    <source>
        <dbReference type="Pfam" id="PF06904"/>
    </source>
</evidence>
<reference evidence="3" key="1">
    <citation type="submission" date="2021-05" db="EMBL/GenBank/DDBJ databases">
        <title>Genome of Sphingobium sp. strain.</title>
        <authorList>
            <person name="Fan R."/>
        </authorList>
    </citation>
    <scope>NUCLEOTIDE SEQUENCE</scope>
    <source>
        <strain evidence="3">H33</strain>
    </source>
</reference>
<sequence length="233" mass="24855">MVGMGSFSLLGRLAALLALVTLAACADHSVVHRGRVARPALMAPPKPRVMPSSESFRMCAARLDAAQVRYMPLPNEDKGGGCRIVDAIKLMDFGTPTANLGAMTCPLAATFAAWARNAVVPAARVYLGTEVVRIETFGTYACRDVRGAGGTIAGKLSEHAHANAVDVSAFVLADGRRVSVQGDWRVDGPTSEFLHRIHDSACKRFPTVLSPDYNAAHHDHFHLDMGGKGGFCR</sequence>
<feature type="domain" description="Extensin-like C-terminal" evidence="2">
    <location>
        <begin position="58"/>
        <end position="233"/>
    </location>
</feature>
<dbReference type="Pfam" id="PF06904">
    <property type="entry name" value="Extensin-like_C"/>
    <property type="match status" value="1"/>
</dbReference>
<dbReference type="AlphaFoldDB" id="A0A9X1DEI5"/>